<dbReference type="PRINTS" id="PR00463">
    <property type="entry name" value="EP450I"/>
</dbReference>
<sequence>MHGYIYETAIVICECGNMFRTCQFYSSENKMEKVVWVVTVSSAVLAIFLTWNVFCWIWLNPKKLEKYLRKKGVKGPSYRFLHGNLKELVSLTKKAQSRPMERSHRIVQRVLPFHDQFAESYGRMFTTWYGPTLKLNIMKPELLKEIFMNKSGHFLKPRSNPLSKLLVSGLVIYEGKKWAKHRRILNPAFHPEKLKMMSPAFYTTCSNLISKWQNLDFSEGSCELDVWPDLQNITKDVIARTAFGSSYEEGRRIFQLIDELGTLVFQVAVSLNIPGFRFLPTKRNNRMKKIGREVRNLLRDIVKKREMAINMGEAPKNDLLGVLMESNHNEMKDDMNSKRVGMTIDEIIDECRLFYFAGQESTSTLLVWTMIVLSMHQDWQEKAREEVMKVFGSSKPDFDGLNQLKIVTMILHEVLRLYPPTPFISRANDKEINLGDVTVPEGVQLALPILLIHHSRELWGEDAEEFKPERFARGVSEATKNQVSYFPFGWGPRICAGQTFVFVEAKMVLSMILQQFSFELSSTYIHAPYSILTLKPQYGAQLILHKL</sequence>
<comment type="cofactor">
    <cofactor evidence="11">
        <name>heme</name>
        <dbReference type="ChEBI" id="CHEBI:30413"/>
    </cofactor>
</comment>
<dbReference type="STRING" id="218851.A0A2G5DPS1"/>
<dbReference type="PROSITE" id="PS00086">
    <property type="entry name" value="CYTOCHROME_P450"/>
    <property type="match status" value="1"/>
</dbReference>
<keyword evidence="8 11" id="KW-0408">Iron</keyword>
<accession>A0A2G5DPS1</accession>
<keyword evidence="6 13" id="KW-1133">Transmembrane helix</keyword>
<dbReference type="GO" id="GO:0016705">
    <property type="term" value="F:oxidoreductase activity, acting on paired donors, with incorporation or reduction of molecular oxygen"/>
    <property type="evidence" value="ECO:0007669"/>
    <property type="project" value="InterPro"/>
</dbReference>
<dbReference type="FunFam" id="1.10.630.10:FF:000029">
    <property type="entry name" value="Cytochrome P450 734A1"/>
    <property type="match status" value="1"/>
</dbReference>
<dbReference type="GO" id="GO:0016020">
    <property type="term" value="C:membrane"/>
    <property type="evidence" value="ECO:0007669"/>
    <property type="project" value="UniProtKB-SubCell"/>
</dbReference>
<dbReference type="PANTHER" id="PTHR24282">
    <property type="entry name" value="CYTOCHROME P450 FAMILY MEMBER"/>
    <property type="match status" value="1"/>
</dbReference>
<evidence type="ECO:0000313" key="15">
    <source>
        <dbReference type="Proteomes" id="UP000230069"/>
    </source>
</evidence>
<evidence type="ECO:0000313" key="14">
    <source>
        <dbReference type="EMBL" id="PIA45524.1"/>
    </source>
</evidence>
<dbReference type="GO" id="GO:0005506">
    <property type="term" value="F:iron ion binding"/>
    <property type="evidence" value="ECO:0007669"/>
    <property type="project" value="InterPro"/>
</dbReference>
<dbReference type="GO" id="GO:0004497">
    <property type="term" value="F:monooxygenase activity"/>
    <property type="evidence" value="ECO:0007669"/>
    <property type="project" value="UniProtKB-KW"/>
</dbReference>
<evidence type="ECO:0000256" key="7">
    <source>
        <dbReference type="ARBA" id="ARBA00023002"/>
    </source>
</evidence>
<dbReference type="GO" id="GO:0020037">
    <property type="term" value="F:heme binding"/>
    <property type="evidence" value="ECO:0007669"/>
    <property type="project" value="InterPro"/>
</dbReference>
<dbReference type="PANTHER" id="PTHR24282:SF255">
    <property type="entry name" value="CYTOCHROME P450 72A11-RELATED"/>
    <property type="match status" value="1"/>
</dbReference>
<dbReference type="GO" id="GO:0044550">
    <property type="term" value="P:secondary metabolite biosynthetic process"/>
    <property type="evidence" value="ECO:0007669"/>
    <property type="project" value="UniProtKB-ARBA"/>
</dbReference>
<dbReference type="AlphaFoldDB" id="A0A2G5DPS1"/>
<feature type="transmembrane region" description="Helical" evidence="13">
    <location>
        <begin position="34"/>
        <end position="59"/>
    </location>
</feature>
<dbReference type="SUPFAM" id="SSF48264">
    <property type="entry name" value="Cytochrome P450"/>
    <property type="match status" value="1"/>
</dbReference>
<evidence type="ECO:0000256" key="3">
    <source>
        <dbReference type="ARBA" id="ARBA00022617"/>
    </source>
</evidence>
<dbReference type="Proteomes" id="UP000230069">
    <property type="component" value="Unassembled WGS sequence"/>
</dbReference>
<dbReference type="EMBL" id="KZ305033">
    <property type="protein sequence ID" value="PIA45524.1"/>
    <property type="molecule type" value="Genomic_DNA"/>
</dbReference>
<evidence type="ECO:0000256" key="13">
    <source>
        <dbReference type="SAM" id="Phobius"/>
    </source>
</evidence>
<proteinExistence type="inferred from homology"/>
<evidence type="ECO:0000256" key="11">
    <source>
        <dbReference type="PIRSR" id="PIRSR602401-1"/>
    </source>
</evidence>
<dbReference type="InterPro" id="IPR002401">
    <property type="entry name" value="Cyt_P450_E_grp-I"/>
</dbReference>
<evidence type="ECO:0000256" key="9">
    <source>
        <dbReference type="ARBA" id="ARBA00023033"/>
    </source>
</evidence>
<dbReference type="InterPro" id="IPR017972">
    <property type="entry name" value="Cyt_P450_CS"/>
</dbReference>
<evidence type="ECO:0000256" key="1">
    <source>
        <dbReference type="ARBA" id="ARBA00004370"/>
    </source>
</evidence>
<evidence type="ECO:0000256" key="8">
    <source>
        <dbReference type="ARBA" id="ARBA00023004"/>
    </source>
</evidence>
<dbReference type="InterPro" id="IPR050665">
    <property type="entry name" value="Cytochrome_P450_Monooxygen"/>
</dbReference>
<keyword evidence="4 13" id="KW-0812">Transmembrane</keyword>
<evidence type="ECO:0000256" key="10">
    <source>
        <dbReference type="ARBA" id="ARBA00023136"/>
    </source>
</evidence>
<dbReference type="InterPro" id="IPR001128">
    <property type="entry name" value="Cyt_P450"/>
</dbReference>
<reference evidence="14 15" key="1">
    <citation type="submission" date="2017-09" db="EMBL/GenBank/DDBJ databases">
        <title>WGS assembly of Aquilegia coerulea Goldsmith.</title>
        <authorList>
            <person name="Hodges S."/>
            <person name="Kramer E."/>
            <person name="Nordborg M."/>
            <person name="Tomkins J."/>
            <person name="Borevitz J."/>
            <person name="Derieg N."/>
            <person name="Yan J."/>
            <person name="Mihaltcheva S."/>
            <person name="Hayes R.D."/>
            <person name="Rokhsar D."/>
        </authorList>
    </citation>
    <scope>NUCLEOTIDE SEQUENCE [LARGE SCALE GENOMIC DNA]</scope>
    <source>
        <strain evidence="15">cv. Goldsmith</strain>
    </source>
</reference>
<dbReference type="InterPro" id="IPR036396">
    <property type="entry name" value="Cyt_P450_sf"/>
</dbReference>
<evidence type="ECO:0000256" key="5">
    <source>
        <dbReference type="ARBA" id="ARBA00022723"/>
    </source>
</evidence>
<dbReference type="Pfam" id="PF00067">
    <property type="entry name" value="p450"/>
    <property type="match status" value="1"/>
</dbReference>
<keyword evidence="9 12" id="KW-0503">Monooxygenase</keyword>
<dbReference type="OrthoDB" id="1470350at2759"/>
<dbReference type="InParanoid" id="A0A2G5DPS1"/>
<keyword evidence="5 11" id="KW-0479">Metal-binding</keyword>
<keyword evidence="10 13" id="KW-0472">Membrane</keyword>
<keyword evidence="15" id="KW-1185">Reference proteome</keyword>
<evidence type="ECO:0000256" key="2">
    <source>
        <dbReference type="ARBA" id="ARBA00010617"/>
    </source>
</evidence>
<feature type="binding site" description="axial binding residue" evidence="11">
    <location>
        <position position="495"/>
    </location>
    <ligand>
        <name>heme</name>
        <dbReference type="ChEBI" id="CHEBI:30413"/>
    </ligand>
    <ligandPart>
        <name>Fe</name>
        <dbReference type="ChEBI" id="CHEBI:18248"/>
    </ligandPart>
</feature>
<keyword evidence="3 11" id="KW-0349">Heme</keyword>
<organism evidence="14 15">
    <name type="scientific">Aquilegia coerulea</name>
    <name type="common">Rocky mountain columbine</name>
    <dbReference type="NCBI Taxonomy" id="218851"/>
    <lineage>
        <taxon>Eukaryota</taxon>
        <taxon>Viridiplantae</taxon>
        <taxon>Streptophyta</taxon>
        <taxon>Embryophyta</taxon>
        <taxon>Tracheophyta</taxon>
        <taxon>Spermatophyta</taxon>
        <taxon>Magnoliopsida</taxon>
        <taxon>Ranunculales</taxon>
        <taxon>Ranunculaceae</taxon>
        <taxon>Thalictroideae</taxon>
        <taxon>Aquilegia</taxon>
    </lineage>
</organism>
<comment type="subcellular location">
    <subcellularLocation>
        <location evidence="1">Membrane</location>
    </subcellularLocation>
</comment>
<evidence type="ECO:0000256" key="6">
    <source>
        <dbReference type="ARBA" id="ARBA00022989"/>
    </source>
</evidence>
<evidence type="ECO:0000256" key="12">
    <source>
        <dbReference type="RuleBase" id="RU000461"/>
    </source>
</evidence>
<dbReference type="PRINTS" id="PR00385">
    <property type="entry name" value="P450"/>
</dbReference>
<keyword evidence="7 12" id="KW-0560">Oxidoreductase</keyword>
<evidence type="ECO:0000256" key="4">
    <source>
        <dbReference type="ARBA" id="ARBA00022692"/>
    </source>
</evidence>
<dbReference type="Gene3D" id="1.10.630.10">
    <property type="entry name" value="Cytochrome P450"/>
    <property type="match status" value="1"/>
</dbReference>
<evidence type="ECO:0008006" key="16">
    <source>
        <dbReference type="Google" id="ProtNLM"/>
    </source>
</evidence>
<gene>
    <name evidence="14" type="ORF">AQUCO_01600007v1</name>
</gene>
<protein>
    <recommendedName>
        <fullName evidence="16">Cytochrome P450</fullName>
    </recommendedName>
</protein>
<comment type="similarity">
    <text evidence="2 12">Belongs to the cytochrome P450 family.</text>
</comment>
<name>A0A2G5DPS1_AQUCA</name>